<dbReference type="RefSeq" id="WP_007044565.1">
    <property type="nucleotide sequence ID" value="NZ_AGJL01000026.1"/>
</dbReference>
<name>H1KZB0_9EURY</name>
<dbReference type="EMBL" id="AGJL01000026">
    <property type="protein sequence ID" value="EHP86136.1"/>
    <property type="molecule type" value="Genomic_DNA"/>
</dbReference>
<accession>H1KZB0</accession>
<dbReference type="InterPro" id="IPR002749">
    <property type="entry name" value="DUF63"/>
</dbReference>
<dbReference type="OrthoDB" id="84937at2157"/>
<dbReference type="PANTHER" id="PTHR40700:SF1">
    <property type="entry name" value="DUF63 DOMAIN-CONTAINING PROTEIN"/>
    <property type="match status" value="1"/>
</dbReference>
<feature type="transmembrane region" description="Helical" evidence="1">
    <location>
        <begin position="54"/>
        <end position="72"/>
    </location>
</feature>
<reference evidence="2 3" key="1">
    <citation type="submission" date="2011-09" db="EMBL/GenBank/DDBJ databases">
        <title>The draft genome of Methanotorris formicicus Mc-S-70.</title>
        <authorList>
            <consortium name="US DOE Joint Genome Institute (JGI-PGF)"/>
            <person name="Lucas S."/>
            <person name="Han J."/>
            <person name="Lapidus A."/>
            <person name="Cheng J.-F."/>
            <person name="Goodwin L."/>
            <person name="Pitluck S."/>
            <person name="Peters L."/>
            <person name="Land M.L."/>
            <person name="Hauser L."/>
            <person name="Sieprawska-Lupa M."/>
            <person name="Takai K."/>
            <person name="Miyazaki J."/>
            <person name="Whitman W."/>
            <person name="Woyke T.J."/>
        </authorList>
    </citation>
    <scope>NUCLEOTIDE SEQUENCE [LARGE SCALE GENOMIC DNA]</scope>
    <source>
        <strain evidence="2 3">Mc-S-70</strain>
    </source>
</reference>
<dbReference type="STRING" id="647171.MetfoDRAFT_1133"/>
<feature type="transmembrane region" description="Helical" evidence="1">
    <location>
        <begin position="209"/>
        <end position="230"/>
    </location>
</feature>
<sequence length="266" mass="30408">MIKEFIYKYYIEPMIEGSGYNIIQEVTYGILLTVMVYIFYRACVKLKITIDEKFAQTTVFYVILISLMRALVDAGVIERSFFTITPGIVVLIGSYYMISILISGVFLREKYYKLAIPFALLPTIYFSIYFLNRVEHLGAVLYVSLILFPTYMSITYIIGKTKIKDKIIPSKIDKYAIFSQLVDASATAVGIGIYGYWEQHPIPRFFMDTFGAYVMIPLKLIVVLIALYLINEEVGNKDLKNILKITIMCLGLAPGLRDLFRTIMGV</sequence>
<feature type="transmembrane region" description="Helical" evidence="1">
    <location>
        <begin position="137"/>
        <end position="158"/>
    </location>
</feature>
<organism evidence="2 3">
    <name type="scientific">Methanotorris formicicus Mc-S-70</name>
    <dbReference type="NCBI Taxonomy" id="647171"/>
    <lineage>
        <taxon>Archaea</taxon>
        <taxon>Methanobacteriati</taxon>
        <taxon>Methanobacteriota</taxon>
        <taxon>Methanomada group</taxon>
        <taxon>Methanococci</taxon>
        <taxon>Methanococcales</taxon>
        <taxon>Methanocaldococcaceae</taxon>
        <taxon>Methanotorris</taxon>
    </lineage>
</organism>
<keyword evidence="1" id="KW-0812">Transmembrane</keyword>
<comment type="caution">
    <text evidence="2">The sequence shown here is derived from an EMBL/GenBank/DDBJ whole genome shotgun (WGS) entry which is preliminary data.</text>
</comment>
<dbReference type="Pfam" id="PF01889">
    <property type="entry name" value="DUF63"/>
    <property type="match status" value="1"/>
</dbReference>
<dbReference type="PATRIC" id="fig|647171.4.peg.1109"/>
<proteinExistence type="predicted"/>
<dbReference type="PANTHER" id="PTHR40700">
    <property type="entry name" value="HYPOTHETICAL MEMBRANE PROTEIN, CONSERVED, DUF63 FAMILY"/>
    <property type="match status" value="1"/>
</dbReference>
<keyword evidence="1" id="KW-0472">Membrane</keyword>
<keyword evidence="3" id="KW-1185">Reference proteome</keyword>
<evidence type="ECO:0000313" key="3">
    <source>
        <dbReference type="Proteomes" id="UP000003706"/>
    </source>
</evidence>
<evidence type="ECO:0000256" key="1">
    <source>
        <dbReference type="SAM" id="Phobius"/>
    </source>
</evidence>
<keyword evidence="1" id="KW-1133">Transmembrane helix</keyword>
<dbReference type="Proteomes" id="UP000003706">
    <property type="component" value="Unassembled WGS sequence"/>
</dbReference>
<feature type="transmembrane region" description="Helical" evidence="1">
    <location>
        <begin position="114"/>
        <end position="131"/>
    </location>
</feature>
<protein>
    <recommendedName>
        <fullName evidence="4">DUF63 family protein</fullName>
    </recommendedName>
</protein>
<feature type="transmembrane region" description="Helical" evidence="1">
    <location>
        <begin position="84"/>
        <end position="107"/>
    </location>
</feature>
<feature type="transmembrane region" description="Helical" evidence="1">
    <location>
        <begin position="178"/>
        <end position="197"/>
    </location>
</feature>
<gene>
    <name evidence="2" type="ORF">MetfoDRAFT_1133</name>
</gene>
<dbReference type="AlphaFoldDB" id="H1KZB0"/>
<evidence type="ECO:0008006" key="4">
    <source>
        <dbReference type="Google" id="ProtNLM"/>
    </source>
</evidence>
<feature type="transmembrane region" description="Helical" evidence="1">
    <location>
        <begin position="22"/>
        <end position="42"/>
    </location>
</feature>
<evidence type="ECO:0000313" key="2">
    <source>
        <dbReference type="EMBL" id="EHP86136.1"/>
    </source>
</evidence>